<dbReference type="GO" id="GO:0005524">
    <property type="term" value="F:ATP binding"/>
    <property type="evidence" value="ECO:0007669"/>
    <property type="project" value="UniProtKB-KW"/>
</dbReference>
<keyword evidence="12" id="KW-0406">Ion transport</keyword>
<dbReference type="EC" id="7.2.2.10" evidence="2"/>
<comment type="caution">
    <text evidence="18">The sequence shown here is derived from an EMBL/GenBank/DDBJ whole genome shotgun (WGS) entry which is preliminary data.</text>
</comment>
<evidence type="ECO:0000256" key="4">
    <source>
        <dbReference type="ARBA" id="ARBA00022568"/>
    </source>
</evidence>
<keyword evidence="3" id="KW-0813">Transport</keyword>
<evidence type="ECO:0000256" key="2">
    <source>
        <dbReference type="ARBA" id="ARBA00012790"/>
    </source>
</evidence>
<dbReference type="EMBL" id="JBICBT010000200">
    <property type="protein sequence ID" value="KAL3121059.1"/>
    <property type="molecule type" value="Genomic_DNA"/>
</dbReference>
<reference evidence="18 19" key="1">
    <citation type="submission" date="2024-10" db="EMBL/GenBank/DDBJ databases">
        <authorList>
            <person name="Kim D."/>
        </authorList>
    </citation>
    <scope>NUCLEOTIDE SEQUENCE [LARGE SCALE GENOMIC DNA]</scope>
    <source>
        <strain evidence="18">BH-2024</strain>
    </source>
</reference>
<dbReference type="Pfam" id="PF00690">
    <property type="entry name" value="Cation_ATPase_N"/>
    <property type="match status" value="1"/>
</dbReference>
<evidence type="ECO:0000256" key="5">
    <source>
        <dbReference type="ARBA" id="ARBA00022692"/>
    </source>
</evidence>
<dbReference type="NCBIfam" id="TIGR01494">
    <property type="entry name" value="ATPase_P-type"/>
    <property type="match status" value="2"/>
</dbReference>
<keyword evidence="10" id="KW-1278">Translocase</keyword>
<keyword evidence="6" id="KW-0547">Nucleotide-binding</keyword>
<evidence type="ECO:0000256" key="3">
    <source>
        <dbReference type="ARBA" id="ARBA00022448"/>
    </source>
</evidence>
<evidence type="ECO:0000256" key="10">
    <source>
        <dbReference type="ARBA" id="ARBA00022967"/>
    </source>
</evidence>
<dbReference type="Gene3D" id="3.40.1110.10">
    <property type="entry name" value="Calcium-transporting ATPase, cytoplasmic domain N"/>
    <property type="match status" value="1"/>
</dbReference>
<dbReference type="GO" id="GO:0033017">
    <property type="term" value="C:sarcoplasmic reticulum membrane"/>
    <property type="evidence" value="ECO:0007669"/>
    <property type="project" value="UniProtKB-SubCell"/>
</dbReference>
<dbReference type="InterPro" id="IPR004014">
    <property type="entry name" value="ATPase_P-typ_cation-transptr_N"/>
</dbReference>
<proteinExistence type="predicted"/>
<dbReference type="PROSITE" id="PS00154">
    <property type="entry name" value="ATPASE_E1_E2"/>
    <property type="match status" value="1"/>
</dbReference>
<evidence type="ECO:0000256" key="16">
    <source>
        <dbReference type="SAM" id="Phobius"/>
    </source>
</evidence>
<evidence type="ECO:0000256" key="6">
    <source>
        <dbReference type="ARBA" id="ARBA00022741"/>
    </source>
</evidence>
<comment type="catalytic activity">
    <reaction evidence="14">
        <text>Ca(2+)(in) + ATP + H2O = Ca(2+)(out) + ADP + phosphate + H(+)</text>
        <dbReference type="Rhea" id="RHEA:18105"/>
        <dbReference type="ChEBI" id="CHEBI:15377"/>
        <dbReference type="ChEBI" id="CHEBI:15378"/>
        <dbReference type="ChEBI" id="CHEBI:29108"/>
        <dbReference type="ChEBI" id="CHEBI:30616"/>
        <dbReference type="ChEBI" id="CHEBI:43474"/>
        <dbReference type="ChEBI" id="CHEBI:456216"/>
        <dbReference type="EC" id="7.2.2.10"/>
    </reaction>
</comment>
<dbReference type="SFLD" id="SFLDF00027">
    <property type="entry name" value="p-type_atpase"/>
    <property type="match status" value="1"/>
</dbReference>
<feature type="transmembrane region" description="Helical" evidence="16">
    <location>
        <begin position="1029"/>
        <end position="1046"/>
    </location>
</feature>
<feature type="transmembrane region" description="Helical" evidence="16">
    <location>
        <begin position="450"/>
        <end position="476"/>
    </location>
</feature>
<organism evidence="18 19">
    <name type="scientific">Heterodera trifolii</name>
    <dbReference type="NCBI Taxonomy" id="157864"/>
    <lineage>
        <taxon>Eukaryota</taxon>
        <taxon>Metazoa</taxon>
        <taxon>Ecdysozoa</taxon>
        <taxon>Nematoda</taxon>
        <taxon>Chromadorea</taxon>
        <taxon>Rhabditida</taxon>
        <taxon>Tylenchina</taxon>
        <taxon>Tylenchomorpha</taxon>
        <taxon>Tylenchoidea</taxon>
        <taxon>Heteroderidae</taxon>
        <taxon>Heteroderinae</taxon>
        <taxon>Heterodera</taxon>
    </lineage>
</organism>
<dbReference type="SUPFAM" id="SSF81653">
    <property type="entry name" value="Calcium ATPase, transduction domain A"/>
    <property type="match status" value="1"/>
</dbReference>
<dbReference type="InterPro" id="IPR059000">
    <property type="entry name" value="ATPase_P-type_domA"/>
</dbReference>
<dbReference type="AlphaFoldDB" id="A0ABD2M3R2"/>
<dbReference type="Pfam" id="PF13246">
    <property type="entry name" value="Cation_ATPase"/>
    <property type="match status" value="1"/>
</dbReference>
<dbReference type="SUPFAM" id="SSF56784">
    <property type="entry name" value="HAD-like"/>
    <property type="match status" value="1"/>
</dbReference>
<evidence type="ECO:0000256" key="12">
    <source>
        <dbReference type="ARBA" id="ARBA00023065"/>
    </source>
</evidence>
<dbReference type="GO" id="GO:0005388">
    <property type="term" value="F:P-type calcium transporter activity"/>
    <property type="evidence" value="ECO:0007669"/>
    <property type="project" value="UniProtKB-EC"/>
</dbReference>
<evidence type="ECO:0000256" key="11">
    <source>
        <dbReference type="ARBA" id="ARBA00022989"/>
    </source>
</evidence>
<evidence type="ECO:0000256" key="14">
    <source>
        <dbReference type="ARBA" id="ARBA00048694"/>
    </source>
</evidence>
<evidence type="ECO:0000256" key="13">
    <source>
        <dbReference type="ARBA" id="ARBA00023136"/>
    </source>
</evidence>
<name>A0ABD2M3R2_9BILA</name>
<sequence length="1140" mass="124509">MDIKSGINYRKNEKPKRKEQKMDEGTTENNNRKSGAKKRKQKQKQQSVVAEVTEPHNKQSETEEAEKEKSKNGDSEKDGKKVNEASKPIPCQSNSHQKDSTVNNSKINNRCCAFFGFTGGTEFLRSLFRTDLGEGAHLLVGQNSKARSAAGSNGTTMIPAMDIQEASSRGAEECVSRLRTDPTNGLSSAEASRRLGFSGFNEFELNEKVSLFGKYLEQFKNPLICLLLASAIVSVLVKQFDDALSIAVAVLIVPIFFSHLLQFSFFEKTLEKLNRLVPPTAHCIRNGRSVTFYARELVPGDLVLLNAGDRVPADVRVIESVQLQLDESSFTGENEARQKMAAALPENAAKFSTNNGTVNGNGGGSIEHMDNIAFMGTLVCAGWGKGIVIGTGPNSKFGEVFMMMQSEESPKTPLQNSMDQLGKQLSLYSFGVIGLIFLLGLIQGRDMLEMFTIGVSLAVAAIPEGLPIVVAVTLAIGVMRMSSRNAVVKKLSAVETLGCVTVICSDKTGTLTKNEMTACIVVASDDTRAEVNASQGFLHSFAFTLTHFSVPVVGFNDSPLSPANGSGGECRLSNGERVVGHSHPAISRVLEIGCVCNNSQLANGTIIGQPTEGALLVLATETQLDISRSYFRRLNEMPFNSDNKWMGVQVEPINRPGEVELMLKGAIDRVLGMCVGYLDNGVAQRPLDVQRREHILHLATGLGQSGLRVIAMACGKDMNSLHYVGLVGIMDPPRSGCRQSIEMVQNAGVSVKMVTGDALETAISIGTRLNIFNSGDNTLSGAQIDELTDMDLERLIRGVSIFYRSSPRHKLRIVKALQNIGEVVAMTGDGVNDAVALKKSDIGVAMGNGTDVSKEAADMVLINDDFSTIKAAIEEGKGIYHNITNFVKFQLSTSVSAISLIAISTLFHFENPLNAMQILWINIIMDGPPAQSLGVERVDADIIRQPPRNVREPLINRSLIISVVTSAAIIIAGTLFVFYKEMAADNEITPRDTTMTFTCFVLFDMWNALSCRSSRKMIWEIGLFSNRMFCLSVFGSLLCQCLVIYFRPLQRIFQTEALTIKDLGFLALLTSSVFVFNEGRKYFHLRGLNNSFKGRVRNSLRLTVNKSSRGLTEEAEDEENVQQLPNNLDDVKAIEEQQSD</sequence>
<evidence type="ECO:0000313" key="19">
    <source>
        <dbReference type="Proteomes" id="UP001620626"/>
    </source>
</evidence>
<feature type="region of interest" description="Disordered" evidence="15">
    <location>
        <begin position="1"/>
        <end position="103"/>
    </location>
</feature>
<dbReference type="Gene3D" id="2.70.150.10">
    <property type="entry name" value="Calcium-transporting ATPase, cytoplasmic transduction domain A"/>
    <property type="match status" value="1"/>
</dbReference>
<protein>
    <recommendedName>
        <fullName evidence="2">P-type Ca(2+) transporter</fullName>
        <ecNumber evidence="2">7.2.2.10</ecNumber>
    </recommendedName>
</protein>
<keyword evidence="7" id="KW-0106">Calcium</keyword>
<feature type="compositionally biased region" description="Basic and acidic residues" evidence="15">
    <location>
        <begin position="53"/>
        <end position="84"/>
    </location>
</feature>
<evidence type="ECO:0000256" key="15">
    <source>
        <dbReference type="SAM" id="MobiDB-lite"/>
    </source>
</evidence>
<feature type="transmembrane region" description="Helical" evidence="16">
    <location>
        <begin position="958"/>
        <end position="979"/>
    </location>
</feature>
<dbReference type="InterPro" id="IPR023298">
    <property type="entry name" value="ATPase_P-typ_TM_dom_sf"/>
</dbReference>
<dbReference type="InterPro" id="IPR044492">
    <property type="entry name" value="P_typ_ATPase_HD_dom"/>
</dbReference>
<comment type="subcellular location">
    <subcellularLocation>
        <location evidence="1">Sarcoplasmic reticulum membrane</location>
        <topology evidence="1">Multi-pass membrane protein</topology>
    </subcellularLocation>
</comment>
<dbReference type="Pfam" id="PF00122">
    <property type="entry name" value="E1-E2_ATPase"/>
    <property type="match status" value="1"/>
</dbReference>
<dbReference type="InterPro" id="IPR023299">
    <property type="entry name" value="ATPase_P-typ_cyto_dom_N"/>
</dbReference>
<evidence type="ECO:0000256" key="9">
    <source>
        <dbReference type="ARBA" id="ARBA00022951"/>
    </source>
</evidence>
<dbReference type="Pfam" id="PF08282">
    <property type="entry name" value="Hydrolase_3"/>
    <property type="match status" value="1"/>
</dbReference>
<dbReference type="PRINTS" id="PR00120">
    <property type="entry name" value="HATPASE"/>
</dbReference>
<dbReference type="SFLD" id="SFLDS00003">
    <property type="entry name" value="Haloacid_Dehalogenase"/>
    <property type="match status" value="1"/>
</dbReference>
<keyword evidence="9" id="KW-0703">Sarcoplasmic reticulum</keyword>
<evidence type="ECO:0000313" key="18">
    <source>
        <dbReference type="EMBL" id="KAL3121059.1"/>
    </source>
</evidence>
<dbReference type="SUPFAM" id="SSF81660">
    <property type="entry name" value="Metal cation-transporting ATPase, ATP-binding domain N"/>
    <property type="match status" value="1"/>
</dbReference>
<dbReference type="Gene3D" id="3.40.50.1000">
    <property type="entry name" value="HAD superfamily/HAD-like"/>
    <property type="match status" value="1"/>
</dbReference>
<dbReference type="SMART" id="SM00831">
    <property type="entry name" value="Cation_ATPase_N"/>
    <property type="match status" value="1"/>
</dbReference>
<dbReference type="PANTHER" id="PTHR42861">
    <property type="entry name" value="CALCIUM-TRANSPORTING ATPASE"/>
    <property type="match status" value="1"/>
</dbReference>
<dbReference type="InterPro" id="IPR018303">
    <property type="entry name" value="ATPase_P-typ_P_site"/>
</dbReference>
<keyword evidence="11 16" id="KW-1133">Transmembrane helix</keyword>
<keyword evidence="8" id="KW-0067">ATP-binding</keyword>
<dbReference type="PRINTS" id="PR00119">
    <property type="entry name" value="CATATPASE"/>
</dbReference>
<evidence type="ECO:0000256" key="1">
    <source>
        <dbReference type="ARBA" id="ARBA00004326"/>
    </source>
</evidence>
<feature type="compositionally biased region" description="Polar residues" evidence="15">
    <location>
        <begin position="91"/>
        <end position="103"/>
    </location>
</feature>
<evidence type="ECO:0000256" key="8">
    <source>
        <dbReference type="ARBA" id="ARBA00022840"/>
    </source>
</evidence>
<dbReference type="InterPro" id="IPR006068">
    <property type="entry name" value="ATPase_P-typ_cation-transptr_C"/>
</dbReference>
<keyword evidence="13 16" id="KW-0472">Membrane</keyword>
<dbReference type="InterPro" id="IPR008250">
    <property type="entry name" value="ATPase_P-typ_transduc_dom_A_sf"/>
</dbReference>
<evidence type="ECO:0000256" key="7">
    <source>
        <dbReference type="ARBA" id="ARBA00022837"/>
    </source>
</evidence>
<feature type="transmembrane region" description="Helical" evidence="16">
    <location>
        <begin position="425"/>
        <end position="444"/>
    </location>
</feature>
<dbReference type="InterPro" id="IPR001757">
    <property type="entry name" value="P_typ_ATPase"/>
</dbReference>
<keyword evidence="19" id="KW-1185">Reference proteome</keyword>
<keyword evidence="5 16" id="KW-0812">Transmembrane</keyword>
<feature type="transmembrane region" description="Helical" evidence="16">
    <location>
        <begin position="219"/>
        <end position="237"/>
    </location>
</feature>
<dbReference type="Gene3D" id="1.20.1110.10">
    <property type="entry name" value="Calcium-transporting ATPase, transmembrane domain"/>
    <property type="match status" value="1"/>
</dbReference>
<dbReference type="SUPFAM" id="SSF81665">
    <property type="entry name" value="Calcium ATPase, transmembrane domain M"/>
    <property type="match status" value="1"/>
</dbReference>
<feature type="domain" description="Cation-transporting P-type ATPase N-terminal" evidence="17">
    <location>
        <begin position="165"/>
        <end position="239"/>
    </location>
</feature>
<keyword evidence="4" id="KW-0109">Calcium transport</keyword>
<dbReference type="Proteomes" id="UP001620626">
    <property type="component" value="Unassembled WGS sequence"/>
</dbReference>
<dbReference type="InterPro" id="IPR023214">
    <property type="entry name" value="HAD_sf"/>
</dbReference>
<dbReference type="FunFam" id="2.70.150.10:FF:000008">
    <property type="entry name" value="Calcium-transporting ATPase"/>
    <property type="match status" value="1"/>
</dbReference>
<feature type="transmembrane region" description="Helical" evidence="16">
    <location>
        <begin position="991"/>
        <end position="1009"/>
    </location>
</feature>
<dbReference type="SFLD" id="SFLDG00002">
    <property type="entry name" value="C1.7:_P-type_atpase_like"/>
    <property type="match status" value="1"/>
</dbReference>
<dbReference type="Pfam" id="PF00689">
    <property type="entry name" value="Cation_ATPase_C"/>
    <property type="match status" value="1"/>
</dbReference>
<dbReference type="InterPro" id="IPR036412">
    <property type="entry name" value="HAD-like_sf"/>
</dbReference>
<feature type="transmembrane region" description="Helical" evidence="16">
    <location>
        <begin position="243"/>
        <end position="266"/>
    </location>
</feature>
<accession>A0ABD2M3R2</accession>
<evidence type="ECO:0000259" key="17">
    <source>
        <dbReference type="SMART" id="SM00831"/>
    </source>
</evidence>
<gene>
    <name evidence="18" type="ORF">niasHT_005319</name>
</gene>
<feature type="compositionally biased region" description="Basic residues" evidence="15">
    <location>
        <begin position="34"/>
        <end position="43"/>
    </location>
</feature>